<dbReference type="Proteomes" id="UP000789845">
    <property type="component" value="Unassembled WGS sequence"/>
</dbReference>
<evidence type="ECO:0000313" key="1">
    <source>
        <dbReference type="EMBL" id="CAG9610269.1"/>
    </source>
</evidence>
<evidence type="ECO:0000313" key="2">
    <source>
        <dbReference type="Proteomes" id="UP000789845"/>
    </source>
</evidence>
<dbReference type="EMBL" id="CAKJTG010000031">
    <property type="protein sequence ID" value="CAG9610269.1"/>
    <property type="molecule type" value="Genomic_DNA"/>
</dbReference>
<comment type="caution">
    <text evidence="1">The sequence shown here is derived from an EMBL/GenBank/DDBJ whole genome shotgun (WGS) entry which is preliminary data.</text>
</comment>
<sequence>MNSSIMTSPFIRKVSAVHYQIHLSTTDKVIGDIAVSQNVVTIQYSSELLLDEFIIIHDVISHLRKGSIIDDSKSFLGYLPNGDSAYIIRNWKPWLDYIQTSMKYCQ</sequence>
<organism evidence="1 2">
    <name type="scientific">Pseudoneobacillus rhizosphaerae</name>
    <dbReference type="NCBI Taxonomy" id="2880968"/>
    <lineage>
        <taxon>Bacteria</taxon>
        <taxon>Bacillati</taxon>
        <taxon>Bacillota</taxon>
        <taxon>Bacilli</taxon>
        <taxon>Bacillales</taxon>
        <taxon>Bacillaceae</taxon>
        <taxon>Pseudoneobacillus</taxon>
    </lineage>
</organism>
<reference evidence="1" key="1">
    <citation type="submission" date="2021-10" db="EMBL/GenBank/DDBJ databases">
        <authorList>
            <person name="Criscuolo A."/>
        </authorList>
    </citation>
    <scope>NUCLEOTIDE SEQUENCE</scope>
    <source>
        <strain evidence="1">CIP111885</strain>
    </source>
</reference>
<proteinExistence type="predicted"/>
<protein>
    <submittedName>
        <fullName evidence="1">Uncharacterized protein</fullName>
    </submittedName>
</protein>
<gene>
    <name evidence="1" type="ORF">NEOCIP111885_04015</name>
</gene>
<dbReference type="AlphaFoldDB" id="A0A9C7GDC2"/>
<dbReference type="RefSeq" id="WP_230498524.1">
    <property type="nucleotide sequence ID" value="NZ_CAKJTG010000031.1"/>
</dbReference>
<accession>A0A9C7GDC2</accession>
<name>A0A9C7GDC2_9BACI</name>
<keyword evidence="2" id="KW-1185">Reference proteome</keyword>